<feature type="domain" description="Zn(2)-C6 fungal-type" evidence="7">
    <location>
        <begin position="20"/>
        <end position="50"/>
    </location>
</feature>
<keyword evidence="4" id="KW-0238">DNA-binding</keyword>
<keyword evidence="2" id="KW-0862">Zinc</keyword>
<evidence type="ECO:0000313" key="9">
    <source>
        <dbReference type="Proteomes" id="UP000325780"/>
    </source>
</evidence>
<reference evidence="8 9" key="1">
    <citation type="submission" date="2019-04" db="EMBL/GenBank/DDBJ databases">
        <title>Friends and foes A comparative genomics study of 23 Aspergillus species from section Flavi.</title>
        <authorList>
            <consortium name="DOE Joint Genome Institute"/>
            <person name="Kjaerbolling I."/>
            <person name="Vesth T."/>
            <person name="Frisvad J.C."/>
            <person name="Nybo J.L."/>
            <person name="Theobald S."/>
            <person name="Kildgaard S."/>
            <person name="Isbrandt T."/>
            <person name="Kuo A."/>
            <person name="Sato A."/>
            <person name="Lyhne E.K."/>
            <person name="Kogle M.E."/>
            <person name="Wiebenga A."/>
            <person name="Kun R.S."/>
            <person name="Lubbers R.J."/>
            <person name="Makela M.R."/>
            <person name="Barry K."/>
            <person name="Chovatia M."/>
            <person name="Clum A."/>
            <person name="Daum C."/>
            <person name="Haridas S."/>
            <person name="He G."/>
            <person name="LaButti K."/>
            <person name="Lipzen A."/>
            <person name="Mondo S."/>
            <person name="Riley R."/>
            <person name="Salamov A."/>
            <person name="Simmons B.A."/>
            <person name="Magnuson J.K."/>
            <person name="Henrissat B."/>
            <person name="Mortensen U.H."/>
            <person name="Larsen T.O."/>
            <person name="Devries R.P."/>
            <person name="Grigoriev I.V."/>
            <person name="Machida M."/>
            <person name="Baker S.E."/>
            <person name="Andersen M.R."/>
        </authorList>
    </citation>
    <scope>NUCLEOTIDE SEQUENCE [LARGE SCALE GENOMIC DNA]</scope>
    <source>
        <strain evidence="8 9">IBT 18842</strain>
    </source>
</reference>
<dbReference type="Gene3D" id="4.10.240.10">
    <property type="entry name" value="Zn(2)-C6 fungal-type DNA-binding domain"/>
    <property type="match status" value="1"/>
</dbReference>
<dbReference type="AlphaFoldDB" id="A0A5N6TPR5"/>
<dbReference type="InterPro" id="IPR021858">
    <property type="entry name" value="Fun_TF"/>
</dbReference>
<name>A0A5N6TPR5_ASPAV</name>
<keyword evidence="1" id="KW-0479">Metal-binding</keyword>
<dbReference type="GO" id="GO:0003677">
    <property type="term" value="F:DNA binding"/>
    <property type="evidence" value="ECO:0007669"/>
    <property type="project" value="UniProtKB-KW"/>
</dbReference>
<dbReference type="InterPro" id="IPR036864">
    <property type="entry name" value="Zn2-C6_fun-type_DNA-bd_sf"/>
</dbReference>
<evidence type="ECO:0000256" key="4">
    <source>
        <dbReference type="ARBA" id="ARBA00023125"/>
    </source>
</evidence>
<dbReference type="GO" id="GO:0008270">
    <property type="term" value="F:zinc ion binding"/>
    <property type="evidence" value="ECO:0007669"/>
    <property type="project" value="InterPro"/>
</dbReference>
<dbReference type="SMART" id="SM00066">
    <property type="entry name" value="GAL4"/>
    <property type="match status" value="1"/>
</dbReference>
<keyword evidence="3" id="KW-0805">Transcription regulation</keyword>
<evidence type="ECO:0000256" key="6">
    <source>
        <dbReference type="ARBA" id="ARBA00023242"/>
    </source>
</evidence>
<dbReference type="InterPro" id="IPR001138">
    <property type="entry name" value="Zn2Cys6_DnaBD"/>
</dbReference>
<dbReference type="PANTHER" id="PTHR36206:SF4">
    <property type="entry name" value="HYPOTHETICAL CONSERVED PROTEIN (EUROFUNG)-RELATED"/>
    <property type="match status" value="1"/>
</dbReference>
<dbReference type="SUPFAM" id="SSF57701">
    <property type="entry name" value="Zn2/Cys6 DNA-binding domain"/>
    <property type="match status" value="1"/>
</dbReference>
<dbReference type="Pfam" id="PF11951">
    <property type="entry name" value="Fungal_trans_2"/>
    <property type="match status" value="1"/>
</dbReference>
<proteinExistence type="predicted"/>
<dbReference type="GO" id="GO:0009893">
    <property type="term" value="P:positive regulation of metabolic process"/>
    <property type="evidence" value="ECO:0007669"/>
    <property type="project" value="UniProtKB-ARBA"/>
</dbReference>
<gene>
    <name evidence="8" type="ORF">BDV25DRAFT_168531</name>
</gene>
<keyword evidence="9" id="KW-1185">Reference proteome</keyword>
<dbReference type="PROSITE" id="PS50048">
    <property type="entry name" value="ZN2_CY6_FUNGAL_2"/>
    <property type="match status" value="1"/>
</dbReference>
<keyword evidence="6" id="KW-0539">Nucleus</keyword>
<evidence type="ECO:0000256" key="3">
    <source>
        <dbReference type="ARBA" id="ARBA00023015"/>
    </source>
</evidence>
<protein>
    <recommendedName>
        <fullName evidence="7">Zn(2)-C6 fungal-type domain-containing protein</fullName>
    </recommendedName>
</protein>
<dbReference type="GO" id="GO:0000981">
    <property type="term" value="F:DNA-binding transcription factor activity, RNA polymerase II-specific"/>
    <property type="evidence" value="ECO:0007669"/>
    <property type="project" value="InterPro"/>
</dbReference>
<dbReference type="EMBL" id="ML742164">
    <property type="protein sequence ID" value="KAE8148343.1"/>
    <property type="molecule type" value="Genomic_DNA"/>
</dbReference>
<evidence type="ECO:0000256" key="1">
    <source>
        <dbReference type="ARBA" id="ARBA00022723"/>
    </source>
</evidence>
<accession>A0A5N6TPR5</accession>
<dbReference type="OrthoDB" id="2593732at2759"/>
<evidence type="ECO:0000259" key="7">
    <source>
        <dbReference type="PROSITE" id="PS50048"/>
    </source>
</evidence>
<dbReference type="PANTHER" id="PTHR36206">
    <property type="entry name" value="ASPERCRYPTIN BIOSYNTHESIS CLUSTER-SPECIFIC TRANSCRIPTION REGULATOR ATNN-RELATED"/>
    <property type="match status" value="1"/>
</dbReference>
<dbReference type="Proteomes" id="UP000325780">
    <property type="component" value="Unassembled WGS sequence"/>
</dbReference>
<dbReference type="Pfam" id="PF00172">
    <property type="entry name" value="Zn_clus"/>
    <property type="match status" value="1"/>
</dbReference>
<dbReference type="CDD" id="cd00067">
    <property type="entry name" value="GAL4"/>
    <property type="match status" value="1"/>
</dbReference>
<dbReference type="PROSITE" id="PS00463">
    <property type="entry name" value="ZN2_CY6_FUNGAL_1"/>
    <property type="match status" value="1"/>
</dbReference>
<keyword evidence="5" id="KW-0804">Transcription</keyword>
<evidence type="ECO:0000256" key="5">
    <source>
        <dbReference type="ARBA" id="ARBA00023163"/>
    </source>
</evidence>
<evidence type="ECO:0000313" key="8">
    <source>
        <dbReference type="EMBL" id="KAE8148343.1"/>
    </source>
</evidence>
<dbReference type="InterPro" id="IPR052360">
    <property type="entry name" value="Transcr_Regulatory_Proteins"/>
</dbReference>
<organism evidence="8 9">
    <name type="scientific">Aspergillus avenaceus</name>
    <dbReference type="NCBI Taxonomy" id="36643"/>
    <lineage>
        <taxon>Eukaryota</taxon>
        <taxon>Fungi</taxon>
        <taxon>Dikarya</taxon>
        <taxon>Ascomycota</taxon>
        <taxon>Pezizomycotina</taxon>
        <taxon>Eurotiomycetes</taxon>
        <taxon>Eurotiomycetidae</taxon>
        <taxon>Eurotiales</taxon>
        <taxon>Aspergillaceae</taxon>
        <taxon>Aspergillus</taxon>
        <taxon>Aspergillus subgen. Circumdati</taxon>
    </lineage>
</organism>
<sequence>MADQKLALRKRKPHAKSRTGCFTCKARRVKCDETRPECLRCVRGGRTCEFPEQQDIVVQRNAELPSSLSLRIFDTQRECGYFDFFRFQTVIDLSGWFNSYFWQRLVLQMAHSEGVVRRAAVALGALHVDGRTEYALQYYGEALTGLRGLLAKSDFQSIDASLTACLLLTCFEVLRKDYEAAKLHYACGLKILKLWRSSQPQGPERCTQHPQSIPCYEKSLVEHFTLLETQIISFLQSRPNNLLDPVLFEDSVAKIPIPLEFATLNEAKETFAQLLNTSLNLAARATNQLAFAQAESKPNKQGIYPHRETYDASVRHGNVLRTVITEFLLGITQWRQAFDSFLGISSSTMTTQQRRATYVLKSLSTVVYILFARDPTKGEMGFDAFQPQFEEATAEALTAVRLHGTRQSARPPIFALNLGVLHTLWSIAVKCRHKHTREQVLHAISCAPYREGIWDGATGTVITRAIIDLEESHRIPGTVGPEGITAEWRIIAMNFRFDAAEGKVLLFVDRPGRREEHCVELGQWDAVIGRP</sequence>
<evidence type="ECO:0000256" key="2">
    <source>
        <dbReference type="ARBA" id="ARBA00022833"/>
    </source>
</evidence>